<keyword evidence="4 5" id="KW-0449">Lipoprotein</keyword>
<dbReference type="GO" id="GO:0016020">
    <property type="term" value="C:membrane"/>
    <property type="evidence" value="ECO:0007669"/>
    <property type="project" value="UniProtKB-SubCell"/>
</dbReference>
<evidence type="ECO:0000256" key="3">
    <source>
        <dbReference type="ARBA" id="ARBA00023136"/>
    </source>
</evidence>
<proteinExistence type="inferred from homology"/>
<dbReference type="InterPro" id="IPR029071">
    <property type="entry name" value="Ubiquitin-like_domsf"/>
</dbReference>
<keyword evidence="6" id="KW-0072">Autophagy</keyword>
<accession>A0AAU9K8R7</accession>
<dbReference type="AlphaFoldDB" id="A0AAU9K8R7"/>
<keyword evidence="3" id="KW-0472">Membrane</keyword>
<comment type="subcellular location">
    <subcellularLocation>
        <location evidence="1">Membrane</location>
    </subcellularLocation>
</comment>
<evidence type="ECO:0000256" key="2">
    <source>
        <dbReference type="ARBA" id="ARBA00007293"/>
    </source>
</evidence>
<gene>
    <name evidence="7" type="ORF">BSTOLATCC_MIC50947</name>
</gene>
<comment type="caution">
    <text evidence="7">The sequence shown here is derived from an EMBL/GenBank/DDBJ whole genome shotgun (WGS) entry which is preliminary data.</text>
</comment>
<dbReference type="GO" id="GO:0006914">
    <property type="term" value="P:autophagy"/>
    <property type="evidence" value="ECO:0007669"/>
    <property type="project" value="UniProtKB-KW"/>
</dbReference>
<evidence type="ECO:0000256" key="6">
    <source>
        <dbReference type="RuleBase" id="RU004384"/>
    </source>
</evidence>
<dbReference type="EMBL" id="CAJZBQ010000051">
    <property type="protein sequence ID" value="CAG9330354.1"/>
    <property type="molecule type" value="Genomic_DNA"/>
</dbReference>
<name>A0AAU9K8R7_9CILI</name>
<evidence type="ECO:0000313" key="7">
    <source>
        <dbReference type="EMBL" id="CAG9330354.1"/>
    </source>
</evidence>
<dbReference type="SUPFAM" id="SSF54236">
    <property type="entry name" value="Ubiquitin-like"/>
    <property type="match status" value="1"/>
</dbReference>
<dbReference type="Gene3D" id="3.10.20.90">
    <property type="entry name" value="Phosphatidylinositol 3-kinase Catalytic Subunit, Chain A, domain 1"/>
    <property type="match status" value="1"/>
</dbReference>
<dbReference type="InterPro" id="IPR004241">
    <property type="entry name" value="Atg8-like"/>
</dbReference>
<comment type="similarity">
    <text evidence="2 6">Belongs to the ATG8 family.</text>
</comment>
<dbReference type="Pfam" id="PF02991">
    <property type="entry name" value="ATG8"/>
    <property type="match status" value="1"/>
</dbReference>
<evidence type="ECO:0000256" key="5">
    <source>
        <dbReference type="PIRSR" id="PIRSR604241-50"/>
    </source>
</evidence>
<reference evidence="7" key="1">
    <citation type="submission" date="2021-09" db="EMBL/GenBank/DDBJ databases">
        <authorList>
            <consortium name="AG Swart"/>
            <person name="Singh M."/>
            <person name="Singh A."/>
            <person name="Seah K."/>
            <person name="Emmerich C."/>
        </authorList>
    </citation>
    <scope>NUCLEOTIDE SEQUENCE</scope>
    <source>
        <strain evidence="7">ATCC30299</strain>
    </source>
</reference>
<evidence type="ECO:0000313" key="8">
    <source>
        <dbReference type="Proteomes" id="UP001162131"/>
    </source>
</evidence>
<organism evidence="7 8">
    <name type="scientific">Blepharisma stoltei</name>
    <dbReference type="NCBI Taxonomy" id="1481888"/>
    <lineage>
        <taxon>Eukaryota</taxon>
        <taxon>Sar</taxon>
        <taxon>Alveolata</taxon>
        <taxon>Ciliophora</taxon>
        <taxon>Postciliodesmatophora</taxon>
        <taxon>Heterotrichea</taxon>
        <taxon>Heterotrichida</taxon>
        <taxon>Blepharismidae</taxon>
        <taxon>Blepharisma</taxon>
    </lineage>
</organism>
<sequence>MEFKKEIPDFKERRNEFERILNNHPNKIPIILEPAKKTKNAITIKQNKFLVPKLFTFHEFLFQVRKRVGLSSGESLYVAVAGFYFPSLDRTMMSIYDEFKDSDGFLYVNFSSEAVWG</sequence>
<evidence type="ECO:0000256" key="1">
    <source>
        <dbReference type="ARBA" id="ARBA00004370"/>
    </source>
</evidence>
<evidence type="ECO:0000256" key="4">
    <source>
        <dbReference type="ARBA" id="ARBA00023288"/>
    </source>
</evidence>
<keyword evidence="8" id="KW-1185">Reference proteome</keyword>
<dbReference type="PANTHER" id="PTHR10969">
    <property type="entry name" value="MICROTUBULE-ASSOCIATED PROTEINS 1A/1B LIGHT CHAIN 3-RELATED"/>
    <property type="match status" value="1"/>
</dbReference>
<protein>
    <recommendedName>
        <fullName evidence="6">Autophagy-related protein</fullName>
    </recommendedName>
</protein>
<feature type="lipid moiety-binding region" description="Phosphatidylserine amidated glycine; alternate" evidence="5">
    <location>
        <position position="117"/>
    </location>
</feature>
<dbReference type="Proteomes" id="UP001162131">
    <property type="component" value="Unassembled WGS sequence"/>
</dbReference>